<evidence type="ECO:0000256" key="5">
    <source>
        <dbReference type="ARBA" id="ARBA00022723"/>
    </source>
</evidence>
<dbReference type="PANTHER" id="PTHR45627:SF12">
    <property type="entry name" value="ADENYLATE CYCLASE TYPE 2"/>
    <property type="match status" value="1"/>
</dbReference>
<feature type="transmembrane region" description="Helical" evidence="12">
    <location>
        <begin position="123"/>
        <end position="143"/>
    </location>
</feature>
<keyword evidence="11" id="KW-0456">Lyase</keyword>
<evidence type="ECO:0000256" key="10">
    <source>
        <dbReference type="ARBA" id="ARBA00023136"/>
    </source>
</evidence>
<evidence type="ECO:0000256" key="4">
    <source>
        <dbReference type="ARBA" id="ARBA00022692"/>
    </source>
</evidence>
<evidence type="ECO:0000313" key="15">
    <source>
        <dbReference type="Proteomes" id="UP001651158"/>
    </source>
</evidence>
<sequence>MSIALGKNILGYELTDIHDVDGDSARNSLLGRFHGGLADFVYIMKLRSHLLNEFFERASVPLKKNSFRLVLFYYSLLLATIMIGMISMVPFGSYRFGGILLYCGFFLTGLLTLLTVFNLSANTYAWMSIGFTSVVGLGVLIHFGTISVSLPIQNALTTLLVFISYTHLPVSISFSTTFSFLLYTGLAMLDTFKTFHGFDAGHMTTDLDEMNHDSPMRTLSTFCFYLLIASTCLAIYLKTFTSLRLRASFLRVCQAVHMNAQQKKTLVEQTVWIDAVMPKKLRTKYWQMLKQHRDVDNSLWVFCETYDPVSILFSEISGFTTLLDSLSASKLLFLLNSLFAKFDNLCYNCGCERIGTLGSIYYCVSGCPSPRIDHAECCANLALLMMDVVRGMKYERQVELTLAVSIHTGNVNGALVGMDRFRFDIYSHSVITVQKLLATCPPGHIHISSDFERLLPASFKTSPAQSITEKREVQSTIAGMTLKDITISTHYLDVDSERFISVGSLRRSLETKVIFRLEGRVTAVNDGKPDIRQATKPKKQSFSWHKRVVTKKSEFAHIRSEPFSKTERPPASNIWNVDAYQGRRTPAIRELIFGAPAEHQDGMSQQKESKEMNVLDNEVVKELCVDSENLLSLFNRKLLNPLTLKFRDAEIEKIYKIRNENHLAPVYIDSPNLSPAFDTIFLYIYVLLFTAAYIAAVSKESLTGILISALSCVSAVLLTLPGVILVNYAIFIKSPEEGKSMKIFHRLGKSKLFIELLCLAIGQLPTVEIVLFLYFISPSKLFHPTDNFIMFFGPAAILVHCLPVNSLYVVRCVSSGVSTAILLMHILFFAKLDAFQRPEYAWFYDASIFQTYTLASLMSIIVAWILVVSAARSNEATCRLRFFMAMEVERTAEATARAMQECDTFIYNVVPKHVVRSMLAEGAQTLNINSVNHAALIPQIGIAFIRLTNFFNGYYREYYHSGKHAIELLNQIICMFDRRLRRPEYDEVEKLKTYNDSYMVAAGLDLRQREKNSDRTTHLLQLLRFCYGLFRLMEKFNGKFILGKDNAFQLGIGVDLGTVCAGLIGSVQPYYHVIGRPADIAYLLHLTSPPGKIVVSDNVRVALISHFHFEKAVLSNPPRTDQSYYYCS</sequence>
<protein>
    <recommendedName>
        <fullName evidence="3">adenylate cyclase</fullName>
        <ecNumber evidence="3">4.6.1.1</ecNumber>
    </recommendedName>
</protein>
<dbReference type="PROSITE" id="PS50125">
    <property type="entry name" value="GUANYLATE_CYCLASE_2"/>
    <property type="match status" value="2"/>
</dbReference>
<feature type="transmembrane region" description="Helical" evidence="12">
    <location>
        <begin position="680"/>
        <end position="698"/>
    </location>
</feature>
<feature type="transmembrane region" description="Helical" evidence="12">
    <location>
        <begin position="219"/>
        <end position="237"/>
    </location>
</feature>
<dbReference type="SUPFAM" id="SSF55073">
    <property type="entry name" value="Nucleotide cyclase"/>
    <property type="match status" value="2"/>
</dbReference>
<comment type="subcellular location">
    <subcellularLocation>
        <location evidence="2">Membrane</location>
        <topology evidence="2">Multi-pass membrane protein</topology>
    </subcellularLocation>
</comment>
<feature type="transmembrane region" description="Helical" evidence="12">
    <location>
        <begin position="71"/>
        <end position="92"/>
    </location>
</feature>
<keyword evidence="15" id="KW-1185">Reference proteome</keyword>
<organism evidence="14 15">
    <name type="scientific">Taenia crassiceps</name>
    <dbReference type="NCBI Taxonomy" id="6207"/>
    <lineage>
        <taxon>Eukaryota</taxon>
        <taxon>Metazoa</taxon>
        <taxon>Spiralia</taxon>
        <taxon>Lophotrochozoa</taxon>
        <taxon>Platyhelminthes</taxon>
        <taxon>Cestoda</taxon>
        <taxon>Eucestoda</taxon>
        <taxon>Cyclophyllidea</taxon>
        <taxon>Taeniidae</taxon>
        <taxon>Taenia</taxon>
    </lineage>
</organism>
<dbReference type="Pfam" id="PF00211">
    <property type="entry name" value="Guanylate_cyc"/>
    <property type="match status" value="2"/>
</dbReference>
<dbReference type="EMBL" id="JAKROA010000004">
    <property type="protein sequence ID" value="KAL5107209.1"/>
    <property type="molecule type" value="Genomic_DNA"/>
</dbReference>
<evidence type="ECO:0000256" key="12">
    <source>
        <dbReference type="SAM" id="Phobius"/>
    </source>
</evidence>
<evidence type="ECO:0000256" key="7">
    <source>
        <dbReference type="ARBA" id="ARBA00022840"/>
    </source>
</evidence>
<keyword evidence="10 12" id="KW-0472">Membrane</keyword>
<dbReference type="InterPro" id="IPR029787">
    <property type="entry name" value="Nucleotide_cyclase"/>
</dbReference>
<feature type="transmembrane region" description="Helical" evidence="12">
    <location>
        <begin position="99"/>
        <end position="117"/>
    </location>
</feature>
<evidence type="ECO:0000256" key="1">
    <source>
        <dbReference type="ARBA" id="ARBA00001593"/>
    </source>
</evidence>
<evidence type="ECO:0000256" key="8">
    <source>
        <dbReference type="ARBA" id="ARBA00022842"/>
    </source>
</evidence>
<reference evidence="14 15" key="1">
    <citation type="journal article" date="2022" name="Front. Cell. Infect. Microbiol.">
        <title>The Genomes of Two Strains of Taenia crassiceps the Animal Model for the Study of Human Cysticercosis.</title>
        <authorList>
            <person name="Bobes R.J."/>
            <person name="Estrada K."/>
            <person name="Rios-Valencia D.G."/>
            <person name="Calderon-Gallegos A."/>
            <person name="de la Torre P."/>
            <person name="Carrero J.C."/>
            <person name="Sanchez-Flores A."/>
            <person name="Laclette J.P."/>
        </authorList>
    </citation>
    <scope>NUCLEOTIDE SEQUENCE [LARGE SCALE GENOMIC DNA]</scope>
    <source>
        <strain evidence="14">WFUcys</strain>
    </source>
</reference>
<keyword evidence="4 12" id="KW-0812">Transmembrane</keyword>
<evidence type="ECO:0000256" key="11">
    <source>
        <dbReference type="ARBA" id="ARBA00023239"/>
    </source>
</evidence>
<keyword evidence="9 12" id="KW-1133">Transmembrane helix</keyword>
<comment type="catalytic activity">
    <reaction evidence="1">
        <text>ATP = 3',5'-cyclic AMP + diphosphate</text>
        <dbReference type="Rhea" id="RHEA:15389"/>
        <dbReference type="ChEBI" id="CHEBI:30616"/>
        <dbReference type="ChEBI" id="CHEBI:33019"/>
        <dbReference type="ChEBI" id="CHEBI:58165"/>
        <dbReference type="EC" id="4.6.1.1"/>
    </reaction>
</comment>
<comment type="caution">
    <text evidence="14">The sequence shown here is derived from an EMBL/GenBank/DDBJ whole genome shotgun (WGS) entry which is preliminary data.</text>
</comment>
<evidence type="ECO:0000256" key="9">
    <source>
        <dbReference type="ARBA" id="ARBA00022989"/>
    </source>
</evidence>
<evidence type="ECO:0000256" key="2">
    <source>
        <dbReference type="ARBA" id="ARBA00004141"/>
    </source>
</evidence>
<gene>
    <name evidence="14" type="ORF">TcWFU_000131</name>
</gene>
<keyword evidence="6" id="KW-0547">Nucleotide-binding</keyword>
<dbReference type="Gene3D" id="3.30.70.1230">
    <property type="entry name" value="Nucleotide cyclase"/>
    <property type="match status" value="2"/>
</dbReference>
<dbReference type="SMART" id="SM00044">
    <property type="entry name" value="CYCc"/>
    <property type="match status" value="2"/>
</dbReference>
<feature type="domain" description="Guanylate cyclase" evidence="13">
    <location>
        <begin position="310"/>
        <end position="437"/>
    </location>
</feature>
<feature type="transmembrane region" description="Helical" evidence="12">
    <location>
        <begin position="852"/>
        <end position="871"/>
    </location>
</feature>
<evidence type="ECO:0000313" key="14">
    <source>
        <dbReference type="EMBL" id="KAL5107209.1"/>
    </source>
</evidence>
<keyword evidence="7" id="KW-0067">ATP-binding</keyword>
<accession>A0ABR4QC58</accession>
<evidence type="ECO:0000256" key="6">
    <source>
        <dbReference type="ARBA" id="ARBA00022741"/>
    </source>
</evidence>
<dbReference type="Proteomes" id="UP001651158">
    <property type="component" value="Unassembled WGS sequence"/>
</dbReference>
<dbReference type="PANTHER" id="PTHR45627">
    <property type="entry name" value="ADENYLATE CYCLASE TYPE 1"/>
    <property type="match status" value="1"/>
</dbReference>
<evidence type="ECO:0000256" key="3">
    <source>
        <dbReference type="ARBA" id="ARBA00012201"/>
    </source>
</evidence>
<feature type="transmembrane region" description="Helical" evidence="12">
    <location>
        <begin position="704"/>
        <end position="731"/>
    </location>
</feature>
<dbReference type="InterPro" id="IPR001054">
    <property type="entry name" value="A/G_cyclase"/>
</dbReference>
<proteinExistence type="predicted"/>
<feature type="transmembrane region" description="Helical" evidence="12">
    <location>
        <begin position="752"/>
        <end position="776"/>
    </location>
</feature>
<dbReference type="EC" id="4.6.1.1" evidence="3"/>
<dbReference type="CDD" id="cd07302">
    <property type="entry name" value="CHD"/>
    <property type="match status" value="2"/>
</dbReference>
<feature type="transmembrane region" description="Helical" evidence="12">
    <location>
        <begin position="155"/>
        <end position="183"/>
    </location>
</feature>
<evidence type="ECO:0000259" key="13">
    <source>
        <dbReference type="PROSITE" id="PS50125"/>
    </source>
</evidence>
<feature type="transmembrane region" description="Helical" evidence="12">
    <location>
        <begin position="815"/>
        <end position="832"/>
    </location>
</feature>
<feature type="domain" description="Guanylate cyclase" evidence="13">
    <location>
        <begin position="941"/>
        <end position="1085"/>
    </location>
</feature>
<keyword evidence="5" id="KW-0479">Metal-binding</keyword>
<name>A0ABR4QC58_9CEST</name>
<keyword evidence="8" id="KW-0460">Magnesium</keyword>